<keyword evidence="2" id="KW-1185">Reference proteome</keyword>
<name>A0A4V2K7X4_9APHY</name>
<protein>
    <submittedName>
        <fullName evidence="1">Uncharacterized protein</fullName>
    </submittedName>
</protein>
<accession>A0A4V2K7X4</accession>
<dbReference type="Proteomes" id="UP000292082">
    <property type="component" value="Unassembled WGS sequence"/>
</dbReference>
<evidence type="ECO:0000313" key="2">
    <source>
        <dbReference type="Proteomes" id="UP000292082"/>
    </source>
</evidence>
<dbReference type="EMBL" id="ML145133">
    <property type="protein sequence ID" value="TBU57788.1"/>
    <property type="molecule type" value="Genomic_DNA"/>
</dbReference>
<gene>
    <name evidence="1" type="ORF">BD310DRAFT_928707</name>
</gene>
<feature type="non-terminal residue" evidence="1">
    <location>
        <position position="1"/>
    </location>
</feature>
<evidence type="ECO:0000313" key="1">
    <source>
        <dbReference type="EMBL" id="TBU57788.1"/>
    </source>
</evidence>
<dbReference type="AlphaFoldDB" id="A0A4V2K7X4"/>
<proteinExistence type="predicted"/>
<organism evidence="1 2">
    <name type="scientific">Dichomitus squalens</name>
    <dbReference type="NCBI Taxonomy" id="114155"/>
    <lineage>
        <taxon>Eukaryota</taxon>
        <taxon>Fungi</taxon>
        <taxon>Dikarya</taxon>
        <taxon>Basidiomycota</taxon>
        <taxon>Agaricomycotina</taxon>
        <taxon>Agaricomycetes</taxon>
        <taxon>Polyporales</taxon>
        <taxon>Polyporaceae</taxon>
        <taxon>Dichomitus</taxon>
    </lineage>
</organism>
<reference evidence="1 2" key="1">
    <citation type="submission" date="2019-01" db="EMBL/GenBank/DDBJ databases">
        <title>Draft genome sequences of three monokaryotic isolates of the white-rot basidiomycete fungus Dichomitus squalens.</title>
        <authorList>
            <consortium name="DOE Joint Genome Institute"/>
            <person name="Lopez S.C."/>
            <person name="Andreopoulos B."/>
            <person name="Pangilinan J."/>
            <person name="Lipzen A."/>
            <person name="Riley R."/>
            <person name="Ahrendt S."/>
            <person name="Ng V."/>
            <person name="Barry K."/>
            <person name="Daum C."/>
            <person name="Grigoriev I.V."/>
            <person name="Hilden K.S."/>
            <person name="Makela M.R."/>
            <person name="de Vries R.P."/>
        </authorList>
    </citation>
    <scope>NUCLEOTIDE SEQUENCE [LARGE SCALE GENOMIC DNA]</scope>
    <source>
        <strain evidence="1 2">CBS 464.89</strain>
    </source>
</reference>
<sequence length="62" mass="6893">VIDATPALGIYLVIYVSHKLQALLRLISIICPPLFVRFCGAERELWGCHVPSTYVKGVLQNP</sequence>